<keyword evidence="1" id="KW-0813">Transport</keyword>
<dbReference type="Gramene" id="rna28298">
    <property type="protein sequence ID" value="RHN53396.1"/>
    <property type="gene ID" value="gene28298"/>
</dbReference>
<keyword evidence="2 5" id="KW-0407">Ion channel</keyword>
<dbReference type="GO" id="GO:0034220">
    <property type="term" value="P:monoatomic ion transmembrane transport"/>
    <property type="evidence" value="ECO:0007669"/>
    <property type="project" value="UniProtKB-KW"/>
</dbReference>
<dbReference type="EMBL" id="PSQE01000005">
    <property type="protein sequence ID" value="RHN53396.1"/>
    <property type="molecule type" value="Genomic_DNA"/>
</dbReference>
<dbReference type="PROSITE" id="PS50042">
    <property type="entry name" value="CNMP_BINDING_3"/>
    <property type="match status" value="1"/>
</dbReference>
<comment type="caution">
    <text evidence="5">The sequence shown here is derived from an EMBL/GenBank/DDBJ whole genome shotgun (WGS) entry which is preliminary data.</text>
</comment>
<keyword evidence="3" id="KW-1133">Transmembrane helix</keyword>
<feature type="transmembrane region" description="Helical" evidence="3">
    <location>
        <begin position="109"/>
        <end position="131"/>
    </location>
</feature>
<evidence type="ECO:0000313" key="5">
    <source>
        <dbReference type="EMBL" id="RHN53396.1"/>
    </source>
</evidence>
<accession>A0A396HJE4</accession>
<dbReference type="GO" id="GO:0016020">
    <property type="term" value="C:membrane"/>
    <property type="evidence" value="ECO:0007669"/>
    <property type="project" value="UniProtKB-SubCell"/>
</dbReference>
<organism evidence="5">
    <name type="scientific">Medicago truncatula</name>
    <name type="common">Barrel medic</name>
    <name type="synonym">Medicago tribuloides</name>
    <dbReference type="NCBI Taxonomy" id="3880"/>
    <lineage>
        <taxon>Eukaryota</taxon>
        <taxon>Viridiplantae</taxon>
        <taxon>Streptophyta</taxon>
        <taxon>Embryophyta</taxon>
        <taxon>Tracheophyta</taxon>
        <taxon>Spermatophyta</taxon>
        <taxon>Magnoliopsida</taxon>
        <taxon>eudicotyledons</taxon>
        <taxon>Gunneridae</taxon>
        <taxon>Pentapetalae</taxon>
        <taxon>rosids</taxon>
        <taxon>fabids</taxon>
        <taxon>Fabales</taxon>
        <taxon>Fabaceae</taxon>
        <taxon>Papilionoideae</taxon>
        <taxon>50 kb inversion clade</taxon>
        <taxon>NPAAA clade</taxon>
        <taxon>Hologalegina</taxon>
        <taxon>IRL clade</taxon>
        <taxon>Trifolieae</taxon>
        <taxon>Medicago</taxon>
    </lineage>
</organism>
<dbReference type="Gene3D" id="1.10.287.630">
    <property type="entry name" value="Helix hairpin bin"/>
    <property type="match status" value="1"/>
</dbReference>
<reference evidence="5" key="1">
    <citation type="journal article" date="2018" name="Nat. Plants">
        <title>Whole-genome landscape of Medicago truncatula symbiotic genes.</title>
        <authorList>
            <person name="Pecrix Y."/>
            <person name="Gamas P."/>
            <person name="Carrere S."/>
        </authorList>
    </citation>
    <scope>NUCLEOTIDE SEQUENCE</scope>
    <source>
        <tissue evidence="5">Leaves</tissue>
    </source>
</reference>
<dbReference type="PANTHER" id="PTHR45651:SF38">
    <property type="entry name" value="CYCLIC NUCLEOTIDE-GATED CATION CHANNEL PROTEIN"/>
    <property type="match status" value="1"/>
</dbReference>
<dbReference type="CDD" id="cd00038">
    <property type="entry name" value="CAP_ED"/>
    <property type="match status" value="1"/>
</dbReference>
<dbReference type="InterPro" id="IPR000595">
    <property type="entry name" value="cNMP-bd_dom"/>
</dbReference>
<keyword evidence="3" id="KW-0472">Membrane</keyword>
<dbReference type="SUPFAM" id="SSF81324">
    <property type="entry name" value="Voltage-gated potassium channels"/>
    <property type="match status" value="1"/>
</dbReference>
<dbReference type="AlphaFoldDB" id="A0A396HJE4"/>
<protein>
    <submittedName>
        <fullName evidence="5">Putative potassium channel, voltage-dependent, ERG</fullName>
    </submittedName>
</protein>
<keyword evidence="3" id="KW-0812">Transmembrane</keyword>
<keyword evidence="1" id="KW-0406">Ion transport</keyword>
<keyword evidence="1" id="KW-1071">Ligand-gated ion channel</keyword>
<dbReference type="SUPFAM" id="SSF51206">
    <property type="entry name" value="cAMP-binding domain-like"/>
    <property type="match status" value="1"/>
</dbReference>
<evidence type="ECO:0000256" key="1">
    <source>
        <dbReference type="ARBA" id="ARBA00023286"/>
    </source>
</evidence>
<dbReference type="InterPro" id="IPR018490">
    <property type="entry name" value="cNMP-bd_dom_sf"/>
</dbReference>
<evidence type="ECO:0000256" key="2">
    <source>
        <dbReference type="ARBA" id="ARBA00023303"/>
    </source>
</evidence>
<evidence type="ECO:0000259" key="4">
    <source>
        <dbReference type="PROSITE" id="PS50042"/>
    </source>
</evidence>
<gene>
    <name evidence="5" type="ORF">MtrunA17_Chr5g0395421</name>
</gene>
<dbReference type="Gene3D" id="2.60.120.10">
    <property type="entry name" value="Jelly Rolls"/>
    <property type="match status" value="1"/>
</dbReference>
<evidence type="ECO:0000256" key="3">
    <source>
        <dbReference type="SAM" id="Phobius"/>
    </source>
</evidence>
<sequence length="384" mass="44134">MIAYEKQLIMLTNVLSFLQRVNQCLRDACRNANLTGCMELIDCNSNATWRNDKGANDCLNSSSGVFSYGIYANAVPLTIETRVISKYVYALFWGFQQISTMAGNQVPSYFVWEVLFTMSIIGLGLLLYALLIGNIQNFLQALGRRRVEMQLRGRDVEQWMSHRRLPEDLKRRVREAERYTWAATRGVPEEMALENLPEDLQKDIRRHLFKFVKKVRIFSMMDEDEPILDAIRERLIQTTYIKGSRILSQGGLVQKMVFIVRGKLESIGEDGIPVPLSEGDACGEELLRWYLEQSVESKEGKKVKLQGQGLTSDRTVRCLTNVEAFSLRAKDIEEVTTLFARFLRSPRVQGVIRLFIYSSFHFRVVCVDASTCLHPFMIQLHYLS</sequence>
<dbReference type="PANTHER" id="PTHR45651">
    <property type="entry name" value="CYCLIC NUCLEOTIDE-GATED ION CHANNEL 15-RELATED-RELATED"/>
    <property type="match status" value="1"/>
</dbReference>
<proteinExistence type="predicted"/>
<dbReference type="InterPro" id="IPR014710">
    <property type="entry name" value="RmlC-like_jellyroll"/>
</dbReference>
<name>A0A396HJE4_MEDTR</name>
<feature type="domain" description="Cyclic nucleotide-binding" evidence="4">
    <location>
        <begin position="227"/>
        <end position="287"/>
    </location>
</feature>
<dbReference type="Proteomes" id="UP000265566">
    <property type="component" value="Chromosome 5"/>
</dbReference>